<dbReference type="AlphaFoldDB" id="A0A1G2NYX0"/>
<dbReference type="GO" id="GO:0005840">
    <property type="term" value="C:ribosome"/>
    <property type="evidence" value="ECO:0007669"/>
    <property type="project" value="UniProtKB-KW"/>
</dbReference>
<reference evidence="9 10" key="1">
    <citation type="journal article" date="2016" name="Nat. Commun.">
        <title>Thousands of microbial genomes shed light on interconnected biogeochemical processes in an aquifer system.</title>
        <authorList>
            <person name="Anantharaman K."/>
            <person name="Brown C.T."/>
            <person name="Hug L.A."/>
            <person name="Sharon I."/>
            <person name="Castelle C.J."/>
            <person name="Probst A.J."/>
            <person name="Thomas B.C."/>
            <person name="Singh A."/>
            <person name="Wilkins M.J."/>
            <person name="Karaoz U."/>
            <person name="Brodie E.L."/>
            <person name="Williams K.H."/>
            <person name="Hubbard S.S."/>
            <person name="Banfield J.F."/>
        </authorList>
    </citation>
    <scope>NUCLEOTIDE SEQUENCE [LARGE SCALE GENOMIC DNA]</scope>
</reference>
<evidence type="ECO:0000256" key="5">
    <source>
        <dbReference type="ARBA" id="ARBA00023274"/>
    </source>
</evidence>
<evidence type="ECO:0000313" key="10">
    <source>
        <dbReference type="Proteomes" id="UP000176429"/>
    </source>
</evidence>
<evidence type="ECO:0000313" key="9">
    <source>
        <dbReference type="EMBL" id="OHA40532.1"/>
    </source>
</evidence>
<dbReference type="InterPro" id="IPR000244">
    <property type="entry name" value="Ribosomal_bL9"/>
</dbReference>
<dbReference type="InterPro" id="IPR020070">
    <property type="entry name" value="Ribosomal_bL9_N"/>
</dbReference>
<feature type="domain" description="Ribosomal protein L9" evidence="8">
    <location>
        <begin position="13"/>
        <end position="40"/>
    </location>
</feature>
<dbReference type="EMBL" id="MHSH01000050">
    <property type="protein sequence ID" value="OHA40532.1"/>
    <property type="molecule type" value="Genomic_DNA"/>
</dbReference>
<comment type="similarity">
    <text evidence="1">Belongs to the bacterial ribosomal protein bL9 family.</text>
</comment>
<dbReference type="Pfam" id="PF01281">
    <property type="entry name" value="Ribosomal_L9_N"/>
    <property type="match status" value="1"/>
</dbReference>
<dbReference type="SUPFAM" id="SSF55658">
    <property type="entry name" value="L9 N-domain-like"/>
    <property type="match status" value="1"/>
</dbReference>
<protein>
    <recommendedName>
        <fullName evidence="6">Large ribosomal subunit protein bL9</fullName>
    </recommendedName>
    <alternativeName>
        <fullName evidence="7">50S ribosomal protein L9</fullName>
    </alternativeName>
</protein>
<keyword evidence="2" id="KW-0699">rRNA-binding</keyword>
<evidence type="ECO:0000259" key="8">
    <source>
        <dbReference type="PROSITE" id="PS00651"/>
    </source>
</evidence>
<dbReference type="GO" id="GO:0003735">
    <property type="term" value="F:structural constituent of ribosome"/>
    <property type="evidence" value="ECO:0007669"/>
    <property type="project" value="InterPro"/>
</dbReference>
<dbReference type="InterPro" id="IPR009027">
    <property type="entry name" value="Ribosomal_bL9/RNase_H1_N"/>
</dbReference>
<organism evidence="9 10">
    <name type="scientific">Candidatus Taylorbacteria bacterium RIFCSPLOWO2_02_FULL_46_40</name>
    <dbReference type="NCBI Taxonomy" id="1802329"/>
    <lineage>
        <taxon>Bacteria</taxon>
        <taxon>Candidatus Tayloriibacteriota</taxon>
    </lineage>
</organism>
<keyword evidence="4 9" id="KW-0689">Ribosomal protein</keyword>
<evidence type="ECO:0000256" key="7">
    <source>
        <dbReference type="ARBA" id="ARBA00035456"/>
    </source>
</evidence>
<dbReference type="GO" id="GO:0019843">
    <property type="term" value="F:rRNA binding"/>
    <property type="evidence" value="ECO:0007669"/>
    <property type="project" value="UniProtKB-KW"/>
</dbReference>
<dbReference type="Pfam" id="PF03948">
    <property type="entry name" value="Ribosomal_L9_C"/>
    <property type="match status" value="1"/>
</dbReference>
<evidence type="ECO:0000256" key="3">
    <source>
        <dbReference type="ARBA" id="ARBA00022884"/>
    </source>
</evidence>
<dbReference type="Gene3D" id="3.40.5.10">
    <property type="entry name" value="Ribosomal protein L9, N-terminal domain"/>
    <property type="match status" value="1"/>
</dbReference>
<evidence type="ECO:0000256" key="2">
    <source>
        <dbReference type="ARBA" id="ARBA00022730"/>
    </source>
</evidence>
<dbReference type="InterPro" id="IPR036935">
    <property type="entry name" value="Ribosomal_bL9_N_sf"/>
</dbReference>
<dbReference type="InterPro" id="IPR036791">
    <property type="entry name" value="Ribosomal_bL9_C_sf"/>
</dbReference>
<dbReference type="NCBIfam" id="TIGR00158">
    <property type="entry name" value="L9"/>
    <property type="match status" value="1"/>
</dbReference>
<dbReference type="Gene3D" id="3.10.430.100">
    <property type="entry name" value="Ribosomal protein L9, C-terminal domain"/>
    <property type="match status" value="1"/>
</dbReference>
<dbReference type="SUPFAM" id="SSF55653">
    <property type="entry name" value="Ribosomal protein L9 C-domain"/>
    <property type="match status" value="1"/>
</dbReference>
<name>A0A1G2NYX0_9BACT</name>
<keyword evidence="3" id="KW-0694">RNA-binding</keyword>
<dbReference type="PANTHER" id="PTHR21368">
    <property type="entry name" value="50S RIBOSOMAL PROTEIN L9"/>
    <property type="match status" value="1"/>
</dbReference>
<dbReference type="InterPro" id="IPR020594">
    <property type="entry name" value="Ribosomal_bL9_bac/chp"/>
</dbReference>
<evidence type="ECO:0000256" key="6">
    <source>
        <dbReference type="ARBA" id="ARBA00035292"/>
    </source>
</evidence>
<dbReference type="Proteomes" id="UP000176429">
    <property type="component" value="Unassembled WGS sequence"/>
</dbReference>
<dbReference type="GO" id="GO:1990904">
    <property type="term" value="C:ribonucleoprotein complex"/>
    <property type="evidence" value="ECO:0007669"/>
    <property type="project" value="UniProtKB-KW"/>
</dbReference>
<accession>A0A1G2NYX0</accession>
<dbReference type="InterPro" id="IPR020069">
    <property type="entry name" value="Ribosomal_bL9_C"/>
</dbReference>
<dbReference type="PROSITE" id="PS00651">
    <property type="entry name" value="RIBOSOMAL_L9"/>
    <property type="match status" value="1"/>
</dbReference>
<comment type="caution">
    <text evidence="9">The sequence shown here is derived from an EMBL/GenBank/DDBJ whole genome shotgun (WGS) entry which is preliminary data.</text>
</comment>
<dbReference type="GO" id="GO:0006412">
    <property type="term" value="P:translation"/>
    <property type="evidence" value="ECO:0007669"/>
    <property type="project" value="InterPro"/>
</dbReference>
<sequence>MKVVLNQDIKGVGKKFEVKDVSDGYACNYLIPNKLAARASSSAIDEASKALSQIETRRKIQEDLVHKNLKSLAGASVIFAEKASERGHLFAGIHEDLIAAEIKKQLGVDLVPSFIFLEKPIKTVGGHEIKIKAKGEEAVVKIIVDRF</sequence>
<proteinExistence type="inferred from homology"/>
<gene>
    <name evidence="9" type="ORF">A3H68_02590</name>
</gene>
<evidence type="ECO:0000256" key="4">
    <source>
        <dbReference type="ARBA" id="ARBA00022980"/>
    </source>
</evidence>
<evidence type="ECO:0000256" key="1">
    <source>
        <dbReference type="ARBA" id="ARBA00010605"/>
    </source>
</evidence>
<keyword evidence="5" id="KW-0687">Ribonucleoprotein</keyword>